<comment type="subcellular location">
    <subcellularLocation>
        <location evidence="1">Cell membrane</location>
        <topology evidence="1">Multi-pass membrane protein</topology>
    </subcellularLocation>
</comment>
<dbReference type="AlphaFoldDB" id="A0A645FML8"/>
<dbReference type="Pfam" id="PF00795">
    <property type="entry name" value="CN_hydrolase"/>
    <property type="match status" value="1"/>
</dbReference>
<dbReference type="InterPro" id="IPR004563">
    <property type="entry name" value="Apolipo_AcylTrfase"/>
</dbReference>
<dbReference type="Gene3D" id="3.60.110.10">
    <property type="entry name" value="Carbon-nitrogen hydrolase"/>
    <property type="match status" value="1"/>
</dbReference>
<evidence type="ECO:0000256" key="5">
    <source>
        <dbReference type="ARBA" id="ARBA00022989"/>
    </source>
</evidence>
<feature type="domain" description="CN hydrolase" evidence="9">
    <location>
        <begin position="1"/>
        <end position="137"/>
    </location>
</feature>
<evidence type="ECO:0000256" key="3">
    <source>
        <dbReference type="ARBA" id="ARBA00022679"/>
    </source>
</evidence>
<evidence type="ECO:0000256" key="8">
    <source>
        <dbReference type="SAM" id="Phobius"/>
    </source>
</evidence>
<proteinExistence type="predicted"/>
<gene>
    <name evidence="10" type="primary">lnt_13</name>
    <name evidence="10" type="ORF">SDC9_162991</name>
</gene>
<protein>
    <submittedName>
        <fullName evidence="10">Apolipoprotein N-acyltransferase</fullName>
        <ecNumber evidence="10">2.3.1.-</ecNumber>
    </submittedName>
</protein>
<keyword evidence="2" id="KW-1003">Cell membrane</keyword>
<reference evidence="10" key="1">
    <citation type="submission" date="2019-08" db="EMBL/GenBank/DDBJ databases">
        <authorList>
            <person name="Kucharzyk K."/>
            <person name="Murdoch R.W."/>
            <person name="Higgins S."/>
            <person name="Loffler F."/>
        </authorList>
    </citation>
    <scope>NUCLEOTIDE SEQUENCE</scope>
</reference>
<dbReference type="GO" id="GO:0005886">
    <property type="term" value="C:plasma membrane"/>
    <property type="evidence" value="ECO:0007669"/>
    <property type="project" value="UniProtKB-SubCell"/>
</dbReference>
<feature type="transmembrane region" description="Helical" evidence="8">
    <location>
        <begin position="150"/>
        <end position="172"/>
    </location>
</feature>
<keyword evidence="6 8" id="KW-0472">Membrane</keyword>
<keyword evidence="10" id="KW-0449">Lipoprotein</keyword>
<dbReference type="GO" id="GO:0042158">
    <property type="term" value="P:lipoprotein biosynthetic process"/>
    <property type="evidence" value="ECO:0007669"/>
    <property type="project" value="InterPro"/>
</dbReference>
<keyword evidence="3 10" id="KW-0808">Transferase</keyword>
<dbReference type="PANTHER" id="PTHR38686:SF1">
    <property type="entry name" value="APOLIPOPROTEIN N-ACYLTRANSFERASE"/>
    <property type="match status" value="1"/>
</dbReference>
<name>A0A645FML8_9ZZZZ</name>
<dbReference type="InterPro" id="IPR003010">
    <property type="entry name" value="C-N_Hydrolase"/>
</dbReference>
<dbReference type="EMBL" id="VSSQ01062486">
    <property type="protein sequence ID" value="MPN15657.1"/>
    <property type="molecule type" value="Genomic_DNA"/>
</dbReference>
<accession>A0A645FML8</accession>
<evidence type="ECO:0000256" key="6">
    <source>
        <dbReference type="ARBA" id="ARBA00023136"/>
    </source>
</evidence>
<dbReference type="SUPFAM" id="SSF56317">
    <property type="entry name" value="Carbon-nitrogen hydrolase"/>
    <property type="match status" value="1"/>
</dbReference>
<dbReference type="PANTHER" id="PTHR38686">
    <property type="entry name" value="APOLIPOPROTEIN N-ACYLTRANSFERASE"/>
    <property type="match status" value="1"/>
</dbReference>
<keyword evidence="7 10" id="KW-0012">Acyltransferase</keyword>
<dbReference type="GO" id="GO:0016410">
    <property type="term" value="F:N-acyltransferase activity"/>
    <property type="evidence" value="ECO:0007669"/>
    <property type="project" value="InterPro"/>
</dbReference>
<dbReference type="PROSITE" id="PS50263">
    <property type="entry name" value="CN_HYDROLASE"/>
    <property type="match status" value="1"/>
</dbReference>
<sequence length="189" mass="19828">MPDREVYTRIVPGLIGLIQRDIVPGTGPAVLGLTTRDGRSAKVGVAICYDIIDDALGREAVRDGAQWLVSPTNNADFGRTDELDQQLAFARLRAVETGRALVQVSTVGHTAAFGPDGRVLAQVPWYTPEAMVVDVPLTTTITPAVRFGTAIRLTGAGIGVLGLLAAALGATIRRRRGAGAVSASPRLSM</sequence>
<evidence type="ECO:0000256" key="2">
    <source>
        <dbReference type="ARBA" id="ARBA00022475"/>
    </source>
</evidence>
<evidence type="ECO:0000256" key="4">
    <source>
        <dbReference type="ARBA" id="ARBA00022692"/>
    </source>
</evidence>
<evidence type="ECO:0000256" key="1">
    <source>
        <dbReference type="ARBA" id="ARBA00004651"/>
    </source>
</evidence>
<dbReference type="InterPro" id="IPR036526">
    <property type="entry name" value="C-N_Hydrolase_sf"/>
</dbReference>
<evidence type="ECO:0000313" key="10">
    <source>
        <dbReference type="EMBL" id="MPN15657.1"/>
    </source>
</evidence>
<evidence type="ECO:0000256" key="7">
    <source>
        <dbReference type="ARBA" id="ARBA00023315"/>
    </source>
</evidence>
<evidence type="ECO:0000259" key="9">
    <source>
        <dbReference type="PROSITE" id="PS50263"/>
    </source>
</evidence>
<dbReference type="EC" id="2.3.1.-" evidence="10"/>
<organism evidence="10">
    <name type="scientific">bioreactor metagenome</name>
    <dbReference type="NCBI Taxonomy" id="1076179"/>
    <lineage>
        <taxon>unclassified sequences</taxon>
        <taxon>metagenomes</taxon>
        <taxon>ecological metagenomes</taxon>
    </lineage>
</organism>
<comment type="caution">
    <text evidence="10">The sequence shown here is derived from an EMBL/GenBank/DDBJ whole genome shotgun (WGS) entry which is preliminary data.</text>
</comment>
<keyword evidence="4 8" id="KW-0812">Transmembrane</keyword>
<keyword evidence="5 8" id="KW-1133">Transmembrane helix</keyword>